<comment type="caution">
    <text evidence="2">The sequence shown here is derived from an EMBL/GenBank/DDBJ whole genome shotgun (WGS) entry which is preliminary data.</text>
</comment>
<evidence type="ECO:0000313" key="3">
    <source>
        <dbReference type="Proteomes" id="UP001057702"/>
    </source>
</evidence>
<protein>
    <submittedName>
        <fullName evidence="2">Transposase</fullName>
    </submittedName>
</protein>
<dbReference type="InterPro" id="IPR012337">
    <property type="entry name" value="RNaseH-like_sf"/>
</dbReference>
<dbReference type="InterPro" id="IPR038721">
    <property type="entry name" value="IS701-like_DDE_dom"/>
</dbReference>
<gene>
    <name evidence="2" type="ORF">NGB36_32775</name>
</gene>
<reference evidence="2" key="1">
    <citation type="submission" date="2022-06" db="EMBL/GenBank/DDBJ databases">
        <title>Draft genome sequence of Streptomyces sp. RB6PN25 isolated from peat swamp forest in Thailand.</title>
        <authorList>
            <person name="Duangmal K."/>
            <person name="Klaysubun C."/>
        </authorList>
    </citation>
    <scope>NUCLEOTIDE SEQUENCE</scope>
    <source>
        <strain evidence="2">RB6PN25</strain>
    </source>
</reference>
<accession>A0ABT1Q8W0</accession>
<organism evidence="2 3">
    <name type="scientific">Streptomyces humicola</name>
    <dbReference type="NCBI Taxonomy" id="2953240"/>
    <lineage>
        <taxon>Bacteria</taxon>
        <taxon>Bacillati</taxon>
        <taxon>Actinomycetota</taxon>
        <taxon>Actinomycetes</taxon>
        <taxon>Kitasatosporales</taxon>
        <taxon>Streptomycetaceae</taxon>
        <taxon>Streptomyces</taxon>
    </lineage>
</organism>
<evidence type="ECO:0000313" key="2">
    <source>
        <dbReference type="EMBL" id="MCQ4085207.1"/>
    </source>
</evidence>
<evidence type="ECO:0000259" key="1">
    <source>
        <dbReference type="Pfam" id="PF13546"/>
    </source>
</evidence>
<dbReference type="EMBL" id="JANFNG010000065">
    <property type="protein sequence ID" value="MCQ4085207.1"/>
    <property type="molecule type" value="Genomic_DNA"/>
</dbReference>
<dbReference type="RefSeq" id="WP_255924332.1">
    <property type="nucleotide sequence ID" value="NZ_JANFNG010000065.1"/>
</dbReference>
<dbReference type="SUPFAM" id="SSF53098">
    <property type="entry name" value="Ribonuclease H-like"/>
    <property type="match status" value="1"/>
</dbReference>
<feature type="domain" description="Transposase IS701-like DDE" evidence="1">
    <location>
        <begin position="21"/>
        <end position="265"/>
    </location>
</feature>
<keyword evidence="3" id="KW-1185">Reference proteome</keyword>
<dbReference type="Pfam" id="PF13546">
    <property type="entry name" value="DDE_5"/>
    <property type="match status" value="1"/>
</dbReference>
<name>A0ABT1Q8W0_9ACTN</name>
<proteinExistence type="predicted"/>
<dbReference type="Proteomes" id="UP001057702">
    <property type="component" value="Unassembled WGS sequence"/>
</dbReference>
<sequence length="441" mass="48217">MLPDPTVPASLLAVLELVRGNFTTPTFRTFAALVTGLIAQTGRCTVTGMLTGAGLTRAWSHDRAHAFFSRAAWNPDILGVSLSHLIVRRLLPEGAVLTVAVDDTLFKRRGKNVFGAAWQHDGAAKGPKPVGRGTCFVVIGLVVELPVLARPVCLPVMARLWRPGQELSKVDLAASMLSFLAACHWGRRIHVVADAAYHGKALRDLPATCTFTTRLPASAVLYDLAPPRTGKRGRPALKGERLGTAAQLAATAVFATVQVTRYQRTETVHLAELTCLWYGSFHTRTVRVILLRDQDTATGHDLALVTTDLTTPAPALITRYAWRWSIEVTFAEARDLLGVGQARNRTRAAVERTVPFGLYCYTITVAWYAQHGHHPADAAERRERAPWYVTKTDPSVSDMTAKLRRVVIAARFLPTRPGRPTEQEIRAVQQAWAAASLDTSA</sequence>